<reference evidence="2 3" key="1">
    <citation type="submission" date="2024-04" db="EMBL/GenBank/DDBJ databases">
        <title>genome sequences of Mucor flavus KT1a and Helicostylum pulchrum KT1b strains isolated from the surface of a dry-aged beef.</title>
        <authorList>
            <person name="Toyotome T."/>
            <person name="Hosono M."/>
            <person name="Torimaru M."/>
            <person name="Fukuda K."/>
            <person name="Mikami N."/>
        </authorList>
    </citation>
    <scope>NUCLEOTIDE SEQUENCE [LARGE SCALE GENOMIC DNA]</scope>
    <source>
        <strain evidence="2 3">KT1a</strain>
    </source>
</reference>
<keyword evidence="3" id="KW-1185">Reference proteome</keyword>
<feature type="transmembrane region" description="Helical" evidence="1">
    <location>
        <begin position="148"/>
        <end position="168"/>
    </location>
</feature>
<feature type="transmembrane region" description="Helical" evidence="1">
    <location>
        <begin position="252"/>
        <end position="276"/>
    </location>
</feature>
<proteinExistence type="predicted"/>
<feature type="transmembrane region" description="Helical" evidence="1">
    <location>
        <begin position="34"/>
        <end position="55"/>
    </location>
</feature>
<sequence length="341" mass="39284">MVELGIQEKMWAVYTALLIVLNVYLGFRIRKNILLIPFLVFGIMVTIGTICLLAANASKYSLFNTAASQQLAFNETHYWQSQSLALTILPASSILILVGIMEAQLIYIRHMAVAIHNRDHWGSIYLRDPEKSQGFISAQKKKTSLRPWTYWTSLVLMILYFLGCLSTIVVQTTDHNNKELGVAICVSILCFLGCFNASVIWCSCNSTTNHVRTIRNNRDDLMFLRFTPILFSVFMMGVTSISWVYYLGNFSMTGWILLESFSIYLPFMLILIMCIYTGKIQTMGRQYPIEVAQIKQRRMYPQKRDYSYQTVKDMETVTKKLSYYEVDRKITTPPPATYHPH</sequence>
<feature type="transmembrane region" description="Helical" evidence="1">
    <location>
        <begin position="180"/>
        <end position="202"/>
    </location>
</feature>
<feature type="transmembrane region" description="Helical" evidence="1">
    <location>
        <begin position="84"/>
        <end position="108"/>
    </location>
</feature>
<keyword evidence="1" id="KW-1133">Transmembrane helix</keyword>
<comment type="caution">
    <text evidence="2">The sequence shown here is derived from an EMBL/GenBank/DDBJ whole genome shotgun (WGS) entry which is preliminary data.</text>
</comment>
<feature type="transmembrane region" description="Helical" evidence="1">
    <location>
        <begin position="12"/>
        <end position="27"/>
    </location>
</feature>
<gene>
    <name evidence="2" type="ORF">MFLAVUS_000631</name>
</gene>
<evidence type="ECO:0000313" key="3">
    <source>
        <dbReference type="Proteomes" id="UP001473302"/>
    </source>
</evidence>
<dbReference type="EMBL" id="BAABUK010000002">
    <property type="protein sequence ID" value="GAA5807274.1"/>
    <property type="molecule type" value="Genomic_DNA"/>
</dbReference>
<protein>
    <submittedName>
        <fullName evidence="2">Uncharacterized protein</fullName>
    </submittedName>
</protein>
<evidence type="ECO:0000256" key="1">
    <source>
        <dbReference type="SAM" id="Phobius"/>
    </source>
</evidence>
<organism evidence="2 3">
    <name type="scientific">Mucor flavus</name>
    <dbReference type="NCBI Taxonomy" id="439312"/>
    <lineage>
        <taxon>Eukaryota</taxon>
        <taxon>Fungi</taxon>
        <taxon>Fungi incertae sedis</taxon>
        <taxon>Mucoromycota</taxon>
        <taxon>Mucoromycotina</taxon>
        <taxon>Mucoromycetes</taxon>
        <taxon>Mucorales</taxon>
        <taxon>Mucorineae</taxon>
        <taxon>Mucoraceae</taxon>
        <taxon>Mucor</taxon>
    </lineage>
</organism>
<name>A0ABP9YK99_9FUNG</name>
<evidence type="ECO:0000313" key="2">
    <source>
        <dbReference type="EMBL" id="GAA5807274.1"/>
    </source>
</evidence>
<keyword evidence="1" id="KW-0812">Transmembrane</keyword>
<keyword evidence="1" id="KW-0472">Membrane</keyword>
<accession>A0ABP9YK99</accession>
<feature type="transmembrane region" description="Helical" evidence="1">
    <location>
        <begin position="223"/>
        <end position="246"/>
    </location>
</feature>
<dbReference type="Proteomes" id="UP001473302">
    <property type="component" value="Unassembled WGS sequence"/>
</dbReference>